<keyword evidence="2" id="KW-0067">ATP-binding</keyword>
<sequence length="371" mass="42377">MYQPKFTITNNILKSIGKIEACRELIENAPLVPAYEAKFRQEAIIRTVHHGTHIEGNPLDTGEVVAVLEGKEVEARDRDIQEILNYRNVLKFIDRKQTGKHSRSAPGRNFAHSGSEVRPSKILQRDLLAIHKLTVEKILRWDAAGKFRKTQVVVKNSKTGQVSFIPPKANLVVGLTGDFFDWLNSDNSQSIHPVLAAGITHYILVYIHPFIDGNGRAARALASMVLFSRGYDIKKFFSLEEYFDKNAHRYYKTLQEVSNQKAESLSQRDLTVWLEYFCEGLAEELARVKEKVQKLSLDIRLKGKTGQIVLSERQVKLVEYIETYGSISNRQWRSLLREYSDDTILRDLKDLQKKGLIKKKGSTKGAVYVMK</sequence>
<feature type="site" description="Important for autoinhibition of adenylyltransferase activity" evidence="3">
    <location>
        <position position="55"/>
    </location>
</feature>
<feature type="binding site" evidence="2">
    <location>
        <begin position="212"/>
        <end position="219"/>
    </location>
    <ligand>
        <name>ATP</name>
        <dbReference type="ChEBI" id="CHEBI:30616"/>
    </ligand>
</feature>
<dbReference type="AlphaFoldDB" id="A0A1F5HGE6"/>
<evidence type="ECO:0000256" key="3">
    <source>
        <dbReference type="PIRSR" id="PIRSR640198-3"/>
    </source>
</evidence>
<organism evidence="5 6">
    <name type="scientific">Candidatus Curtissbacteria bacterium RIFOXYA1_FULL_41_14</name>
    <dbReference type="NCBI Taxonomy" id="1797737"/>
    <lineage>
        <taxon>Bacteria</taxon>
        <taxon>Candidatus Curtissiibacteriota</taxon>
    </lineage>
</organism>
<proteinExistence type="predicted"/>
<feature type="domain" description="Fido" evidence="4">
    <location>
        <begin position="122"/>
        <end position="276"/>
    </location>
</feature>
<dbReference type="SUPFAM" id="SSF46785">
    <property type="entry name" value="Winged helix' DNA-binding domain"/>
    <property type="match status" value="1"/>
</dbReference>
<dbReference type="InterPro" id="IPR036390">
    <property type="entry name" value="WH_DNA-bd_sf"/>
</dbReference>
<dbReference type="InterPro" id="IPR040198">
    <property type="entry name" value="Fido_containing"/>
</dbReference>
<dbReference type="PANTHER" id="PTHR13504">
    <property type="entry name" value="FIDO DOMAIN-CONTAINING PROTEIN DDB_G0283145"/>
    <property type="match status" value="1"/>
</dbReference>
<protein>
    <recommendedName>
        <fullName evidence="4">Fido domain-containing protein</fullName>
    </recommendedName>
</protein>
<dbReference type="STRING" id="1797737.A2196_05500"/>
<reference evidence="5 6" key="1">
    <citation type="journal article" date="2016" name="Nat. Commun.">
        <title>Thousands of microbial genomes shed light on interconnected biogeochemical processes in an aquifer system.</title>
        <authorList>
            <person name="Anantharaman K."/>
            <person name="Brown C.T."/>
            <person name="Hug L.A."/>
            <person name="Sharon I."/>
            <person name="Castelle C.J."/>
            <person name="Probst A.J."/>
            <person name="Thomas B.C."/>
            <person name="Singh A."/>
            <person name="Wilkins M.J."/>
            <person name="Karaoz U."/>
            <person name="Brodie E.L."/>
            <person name="Williams K.H."/>
            <person name="Hubbard S.S."/>
            <person name="Banfield J.F."/>
        </authorList>
    </citation>
    <scope>NUCLEOTIDE SEQUENCE [LARGE SCALE GENOMIC DNA]</scope>
</reference>
<evidence type="ECO:0000256" key="2">
    <source>
        <dbReference type="PIRSR" id="PIRSR640198-2"/>
    </source>
</evidence>
<dbReference type="Pfam" id="PF02661">
    <property type="entry name" value="Fic"/>
    <property type="match status" value="1"/>
</dbReference>
<dbReference type="InterPro" id="IPR036597">
    <property type="entry name" value="Fido-like_dom_sf"/>
</dbReference>
<dbReference type="EMBL" id="MFCA01000003">
    <property type="protein sequence ID" value="OGE03149.1"/>
    <property type="molecule type" value="Genomic_DNA"/>
</dbReference>
<name>A0A1F5HGE6_9BACT</name>
<dbReference type="Gene3D" id="1.10.3290.10">
    <property type="entry name" value="Fido-like domain"/>
    <property type="match status" value="1"/>
</dbReference>
<comment type="caution">
    <text evidence="5">The sequence shown here is derived from an EMBL/GenBank/DDBJ whole genome shotgun (WGS) entry which is preliminary data.</text>
</comment>
<accession>A0A1F5HGE6</accession>
<evidence type="ECO:0000256" key="1">
    <source>
        <dbReference type="PIRSR" id="PIRSR640198-1"/>
    </source>
</evidence>
<evidence type="ECO:0000313" key="5">
    <source>
        <dbReference type="EMBL" id="OGE03149.1"/>
    </source>
</evidence>
<feature type="active site" evidence="1">
    <location>
        <position position="208"/>
    </location>
</feature>
<keyword evidence="2" id="KW-0547">Nucleotide-binding</keyword>
<dbReference type="PROSITE" id="PS51459">
    <property type="entry name" value="FIDO"/>
    <property type="match status" value="1"/>
</dbReference>
<dbReference type="SUPFAM" id="SSF140931">
    <property type="entry name" value="Fic-like"/>
    <property type="match status" value="1"/>
</dbReference>
<dbReference type="Proteomes" id="UP000176751">
    <property type="component" value="Unassembled WGS sequence"/>
</dbReference>
<gene>
    <name evidence="5" type="ORF">A2196_05500</name>
</gene>
<dbReference type="GO" id="GO:0005524">
    <property type="term" value="F:ATP binding"/>
    <property type="evidence" value="ECO:0007669"/>
    <property type="project" value="UniProtKB-KW"/>
</dbReference>
<evidence type="ECO:0000313" key="6">
    <source>
        <dbReference type="Proteomes" id="UP000176751"/>
    </source>
</evidence>
<dbReference type="InterPro" id="IPR003812">
    <property type="entry name" value="Fido"/>
</dbReference>
<dbReference type="PANTHER" id="PTHR13504:SF38">
    <property type="entry name" value="FIDO DOMAIN-CONTAINING PROTEIN"/>
    <property type="match status" value="1"/>
</dbReference>
<evidence type="ECO:0000259" key="4">
    <source>
        <dbReference type="PROSITE" id="PS51459"/>
    </source>
</evidence>